<comment type="subcellular location">
    <subcellularLocation>
        <location evidence="1">Periplasm</location>
    </subcellularLocation>
</comment>
<dbReference type="InterPro" id="IPR006059">
    <property type="entry name" value="SBP"/>
</dbReference>
<dbReference type="InterPro" id="IPR050490">
    <property type="entry name" value="Bact_solute-bd_prot1"/>
</dbReference>
<proteinExistence type="inferred from homology"/>
<reference evidence="5" key="1">
    <citation type="submission" date="2022-10" db="EMBL/GenBank/DDBJ databases">
        <title>Hoeflea sp. J2-29, isolated from marine algae.</title>
        <authorList>
            <person name="Kristyanto S."/>
            <person name="Kim J.M."/>
            <person name="Jeon C.O."/>
        </authorList>
    </citation>
    <scope>NUCLEOTIDE SEQUENCE</scope>
    <source>
        <strain evidence="5">J2-29</strain>
    </source>
</reference>
<dbReference type="PANTHER" id="PTHR43649">
    <property type="entry name" value="ARABINOSE-BINDING PROTEIN-RELATED"/>
    <property type="match status" value="1"/>
</dbReference>
<dbReference type="RefSeq" id="WP_267614686.1">
    <property type="nucleotide sequence ID" value="NZ_JAOVZQ010000001.1"/>
</dbReference>
<organism evidence="5 6">
    <name type="scientific">Hoeflea ulvae</name>
    <dbReference type="NCBI Taxonomy" id="2983764"/>
    <lineage>
        <taxon>Bacteria</taxon>
        <taxon>Pseudomonadati</taxon>
        <taxon>Pseudomonadota</taxon>
        <taxon>Alphaproteobacteria</taxon>
        <taxon>Hyphomicrobiales</taxon>
        <taxon>Rhizobiaceae</taxon>
        <taxon>Hoeflea</taxon>
    </lineage>
</organism>
<evidence type="ECO:0000313" key="5">
    <source>
        <dbReference type="EMBL" id="MCY0096859.1"/>
    </source>
</evidence>
<dbReference type="EMBL" id="JAOVZQ010000001">
    <property type="protein sequence ID" value="MCY0096859.1"/>
    <property type="molecule type" value="Genomic_DNA"/>
</dbReference>
<dbReference type="Gene3D" id="3.40.190.10">
    <property type="entry name" value="Periplasmic binding protein-like II"/>
    <property type="match status" value="2"/>
</dbReference>
<keyword evidence="4" id="KW-0732">Signal</keyword>
<evidence type="ECO:0000256" key="1">
    <source>
        <dbReference type="ARBA" id="ARBA00004418"/>
    </source>
</evidence>
<evidence type="ECO:0000313" key="6">
    <source>
        <dbReference type="Proteomes" id="UP001081283"/>
    </source>
</evidence>
<evidence type="ECO:0000256" key="2">
    <source>
        <dbReference type="ARBA" id="ARBA00008520"/>
    </source>
</evidence>
<protein>
    <submittedName>
        <fullName evidence="5">Extracellular solute-binding protein</fullName>
    </submittedName>
</protein>
<dbReference type="SUPFAM" id="SSF53850">
    <property type="entry name" value="Periplasmic binding protein-like II"/>
    <property type="match status" value="1"/>
</dbReference>
<name>A0ABT3YLS4_9HYPH</name>
<feature type="chain" id="PRO_5046625648" evidence="4">
    <location>
        <begin position="35"/>
        <end position="451"/>
    </location>
</feature>
<feature type="signal peptide" evidence="4">
    <location>
        <begin position="1"/>
        <end position="34"/>
    </location>
</feature>
<dbReference type="Proteomes" id="UP001081283">
    <property type="component" value="Unassembled WGS sequence"/>
</dbReference>
<accession>A0ABT3YLS4</accession>
<keyword evidence="6" id="KW-1185">Reference proteome</keyword>
<dbReference type="PANTHER" id="PTHR43649:SF12">
    <property type="entry name" value="DIACETYLCHITOBIOSE BINDING PROTEIN DASA"/>
    <property type="match status" value="1"/>
</dbReference>
<sequence length="451" mass="48835">MGHFSINSTHSLRGRLRHTLAALLLVSTSTAAMAADQVPMTIVINQSPWFAGFQKAVELYQSETGNTVNLDVNPFAGSLEKQRAAVRTGESPYDVLIMNAGFFIEFYTGGFLEPLTNIDAGFKLNPDIYTFDDSVYWNSETKQIDAANGDILSVPINPFLPLLHYRSDLYEENGLSVPTTWDELYANAKALHNPPAMYGISQRGQRGAFDVTFDVLPYIWSHGGALYADQKGGDYTVTVNSPETLAGMETYLKLAKEVGHPSTAGQTQTNVIQNMATGQAAHIQGVPAPALFDDPANSIVVGKVNYAPTPGTAEHPSSPPLGHWLGGIPKNIPDDRKTAALAFLTWFQTDQAQRAYAEAGSPPVSRAVLTSELADKPEFRYMKALADSIPNARLTFVIPEASQVLAITELRFNQAISGELPLKEALNTAATEIAKVMTDSGYTAPTLPPLE</sequence>
<gene>
    <name evidence="5" type="ORF">OEG82_23000</name>
</gene>
<dbReference type="Pfam" id="PF01547">
    <property type="entry name" value="SBP_bac_1"/>
    <property type="match status" value="1"/>
</dbReference>
<evidence type="ECO:0000256" key="4">
    <source>
        <dbReference type="SAM" id="SignalP"/>
    </source>
</evidence>
<comment type="similarity">
    <text evidence="2">Belongs to the bacterial solute-binding protein 1 family.</text>
</comment>
<keyword evidence="3" id="KW-0574">Periplasm</keyword>
<evidence type="ECO:0000256" key="3">
    <source>
        <dbReference type="ARBA" id="ARBA00022764"/>
    </source>
</evidence>
<comment type="caution">
    <text evidence="5">The sequence shown here is derived from an EMBL/GenBank/DDBJ whole genome shotgun (WGS) entry which is preliminary data.</text>
</comment>